<evidence type="ECO:0000313" key="1">
    <source>
        <dbReference type="EMBL" id="CAJ2504492.1"/>
    </source>
</evidence>
<reference evidence="1" key="1">
    <citation type="submission" date="2023-10" db="EMBL/GenBank/DDBJ databases">
        <authorList>
            <person name="Hackl T."/>
        </authorList>
    </citation>
    <scope>NUCLEOTIDE SEQUENCE</scope>
</reference>
<accession>A0AAI8VB97</accession>
<dbReference type="EMBL" id="CAUWAG010000006">
    <property type="protein sequence ID" value="CAJ2504492.1"/>
    <property type="molecule type" value="Genomic_DNA"/>
</dbReference>
<comment type="caution">
    <text evidence="1">The sequence shown here is derived from an EMBL/GenBank/DDBJ whole genome shotgun (WGS) entry which is preliminary data.</text>
</comment>
<dbReference type="Proteomes" id="UP001295740">
    <property type="component" value="Unassembled WGS sequence"/>
</dbReference>
<protein>
    <submittedName>
        <fullName evidence="1">Uu.00g118860.m01.CDS01</fullName>
    </submittedName>
</protein>
<gene>
    <name evidence="1" type="ORF">KHLLAP_LOCUS4960</name>
</gene>
<organism evidence="1 2">
    <name type="scientific">Anthostomella pinea</name>
    <dbReference type="NCBI Taxonomy" id="933095"/>
    <lineage>
        <taxon>Eukaryota</taxon>
        <taxon>Fungi</taxon>
        <taxon>Dikarya</taxon>
        <taxon>Ascomycota</taxon>
        <taxon>Pezizomycotina</taxon>
        <taxon>Sordariomycetes</taxon>
        <taxon>Xylariomycetidae</taxon>
        <taxon>Xylariales</taxon>
        <taxon>Xylariaceae</taxon>
        <taxon>Anthostomella</taxon>
    </lineage>
</organism>
<name>A0AAI8VB97_9PEZI</name>
<proteinExistence type="predicted"/>
<dbReference type="AlphaFoldDB" id="A0AAI8VB97"/>
<evidence type="ECO:0000313" key="2">
    <source>
        <dbReference type="Proteomes" id="UP001295740"/>
    </source>
</evidence>
<keyword evidence="2" id="KW-1185">Reference proteome</keyword>
<sequence>MPGRTYFLCESCDGFLYWSKDDPHKYGDCPDCKQGHRVRNIVKPQNLRNAGKVYFKCSKEDCRYFDWEKKTES</sequence>